<feature type="compositionally biased region" description="Polar residues" evidence="1">
    <location>
        <begin position="226"/>
        <end position="237"/>
    </location>
</feature>
<dbReference type="InterPro" id="IPR019027">
    <property type="entry name" value="Pilus_biogenesis_CpaD-related"/>
</dbReference>
<feature type="region of interest" description="Disordered" evidence="1">
    <location>
        <begin position="220"/>
        <end position="247"/>
    </location>
</feature>
<gene>
    <name evidence="3" type="ORF">DXH78_07720</name>
</gene>
<proteinExistence type="predicted"/>
<evidence type="ECO:0000256" key="1">
    <source>
        <dbReference type="SAM" id="MobiDB-lite"/>
    </source>
</evidence>
<dbReference type="OrthoDB" id="9802674at2"/>
<dbReference type="NCBIfam" id="TIGR02522">
    <property type="entry name" value="pilus_cpaD"/>
    <property type="match status" value="1"/>
</dbReference>
<keyword evidence="4" id="KW-1185">Reference proteome</keyword>
<sequence length="247" mass="27163">MTSSRNHTSRRRQVALRLLAAAALTSVLGGCYQTQTAKNDYPFDYRDRHPITVREGARQVDVFLGRNRGGLTPAQRADVLAFAQWWKREANSGIVVQVPRGSQADRAAADSLREIHSIFAASGVPGKAVYVRTYRPEPASLVSIKIEYTKMVAEAGPCGQWPEDLGASDKHYMQNRPFWNFGCAAQRNLASMVDNPADLVQPRGEQPAYAARRSVALDKYRKGENPSGSYQNSSSGFDSGKISDIGK</sequence>
<dbReference type="PROSITE" id="PS51257">
    <property type="entry name" value="PROKAR_LIPOPROTEIN"/>
    <property type="match status" value="1"/>
</dbReference>
<accession>A0A371BDU0</accession>
<dbReference type="RefSeq" id="WP_115516490.1">
    <property type="nucleotide sequence ID" value="NZ_QRGO01000001.1"/>
</dbReference>
<evidence type="ECO:0000256" key="2">
    <source>
        <dbReference type="SAM" id="SignalP"/>
    </source>
</evidence>
<dbReference type="EMBL" id="QRGO01000001">
    <property type="protein sequence ID" value="RDV05769.1"/>
    <property type="molecule type" value="Genomic_DNA"/>
</dbReference>
<evidence type="ECO:0000313" key="4">
    <source>
        <dbReference type="Proteomes" id="UP000263993"/>
    </source>
</evidence>
<dbReference type="Proteomes" id="UP000263993">
    <property type="component" value="Unassembled WGS sequence"/>
</dbReference>
<protein>
    <submittedName>
        <fullName evidence="3">Pilus assembly protein CpaD</fullName>
    </submittedName>
</protein>
<feature type="signal peptide" evidence="2">
    <location>
        <begin position="1"/>
        <end position="29"/>
    </location>
</feature>
<dbReference type="AlphaFoldDB" id="A0A371BDU0"/>
<evidence type="ECO:0000313" key="3">
    <source>
        <dbReference type="EMBL" id="RDV05769.1"/>
    </source>
</evidence>
<organism evidence="3 4">
    <name type="scientific">Undibacter mobilis</name>
    <dbReference type="NCBI Taxonomy" id="2292256"/>
    <lineage>
        <taxon>Bacteria</taxon>
        <taxon>Pseudomonadati</taxon>
        <taxon>Pseudomonadota</taxon>
        <taxon>Alphaproteobacteria</taxon>
        <taxon>Hyphomicrobiales</taxon>
        <taxon>Nitrobacteraceae</taxon>
        <taxon>Undibacter</taxon>
    </lineage>
</organism>
<comment type="caution">
    <text evidence="3">The sequence shown here is derived from an EMBL/GenBank/DDBJ whole genome shotgun (WGS) entry which is preliminary data.</text>
</comment>
<dbReference type="Pfam" id="PF09476">
    <property type="entry name" value="Pilus_CpaD"/>
    <property type="match status" value="1"/>
</dbReference>
<dbReference type="InterPro" id="IPR013361">
    <property type="entry name" value="Pilus_CpaD"/>
</dbReference>
<name>A0A371BDU0_9BRAD</name>
<keyword evidence="2" id="KW-0732">Signal</keyword>
<reference evidence="4" key="1">
    <citation type="submission" date="2018-08" db="EMBL/GenBank/DDBJ databases">
        <authorList>
            <person name="Kim S.-J."/>
            <person name="Jung G.-Y."/>
        </authorList>
    </citation>
    <scope>NUCLEOTIDE SEQUENCE [LARGE SCALE GENOMIC DNA]</scope>
    <source>
        <strain evidence="4">GY_H</strain>
    </source>
</reference>
<feature type="chain" id="PRO_5017060337" evidence="2">
    <location>
        <begin position="30"/>
        <end position="247"/>
    </location>
</feature>